<dbReference type="SUPFAM" id="SSF55729">
    <property type="entry name" value="Acyl-CoA N-acyltransferases (Nat)"/>
    <property type="match status" value="1"/>
</dbReference>
<keyword evidence="6" id="KW-1185">Reference proteome</keyword>
<keyword evidence="2" id="KW-0012">Acyltransferase</keyword>
<comment type="similarity">
    <text evidence="3">Belongs to the acetyltransferase family. RimJ subfamily.</text>
</comment>
<dbReference type="InterPro" id="IPR016181">
    <property type="entry name" value="Acyl_CoA_acyltransferase"/>
</dbReference>
<name>A0ABP3VEY3_9BURK</name>
<dbReference type="PANTHER" id="PTHR43792:SF8">
    <property type="entry name" value="[RIBOSOMAL PROTEIN US5]-ALANINE N-ACETYLTRANSFERASE"/>
    <property type="match status" value="1"/>
</dbReference>
<dbReference type="InterPro" id="IPR051531">
    <property type="entry name" value="N-acetyltransferase"/>
</dbReference>
<dbReference type="Proteomes" id="UP001500279">
    <property type="component" value="Unassembled WGS sequence"/>
</dbReference>
<organism evidence="5 6">
    <name type="scientific">Ideonella azotifigens</name>
    <dbReference type="NCBI Taxonomy" id="513160"/>
    <lineage>
        <taxon>Bacteria</taxon>
        <taxon>Pseudomonadati</taxon>
        <taxon>Pseudomonadota</taxon>
        <taxon>Betaproteobacteria</taxon>
        <taxon>Burkholderiales</taxon>
        <taxon>Sphaerotilaceae</taxon>
        <taxon>Ideonella</taxon>
    </lineage>
</organism>
<evidence type="ECO:0000256" key="2">
    <source>
        <dbReference type="ARBA" id="ARBA00023315"/>
    </source>
</evidence>
<evidence type="ECO:0000313" key="6">
    <source>
        <dbReference type="Proteomes" id="UP001500279"/>
    </source>
</evidence>
<dbReference type="PROSITE" id="PS51186">
    <property type="entry name" value="GNAT"/>
    <property type="match status" value="1"/>
</dbReference>
<dbReference type="Pfam" id="PF13302">
    <property type="entry name" value="Acetyltransf_3"/>
    <property type="match status" value="1"/>
</dbReference>
<comment type="caution">
    <text evidence="5">The sequence shown here is derived from an EMBL/GenBank/DDBJ whole genome shotgun (WGS) entry which is preliminary data.</text>
</comment>
<evidence type="ECO:0000256" key="1">
    <source>
        <dbReference type="ARBA" id="ARBA00022679"/>
    </source>
</evidence>
<keyword evidence="1" id="KW-0808">Transferase</keyword>
<feature type="domain" description="N-acetyltransferase" evidence="4">
    <location>
        <begin position="15"/>
        <end position="187"/>
    </location>
</feature>
<proteinExistence type="inferred from homology"/>
<dbReference type="Gene3D" id="3.40.630.30">
    <property type="match status" value="1"/>
</dbReference>
<gene>
    <name evidence="5" type="ORF">GCM10009107_36670</name>
</gene>
<reference evidence="6" key="1">
    <citation type="journal article" date="2019" name="Int. J. Syst. Evol. Microbiol.">
        <title>The Global Catalogue of Microorganisms (GCM) 10K type strain sequencing project: providing services to taxonomists for standard genome sequencing and annotation.</title>
        <authorList>
            <consortium name="The Broad Institute Genomics Platform"/>
            <consortium name="The Broad Institute Genome Sequencing Center for Infectious Disease"/>
            <person name="Wu L."/>
            <person name="Ma J."/>
        </authorList>
    </citation>
    <scope>NUCLEOTIDE SEQUENCE [LARGE SCALE GENOMIC DNA]</scope>
    <source>
        <strain evidence="6">JCM 15503</strain>
    </source>
</reference>
<dbReference type="EMBL" id="BAAAEW010000023">
    <property type="protein sequence ID" value="GAA0757246.1"/>
    <property type="molecule type" value="Genomic_DNA"/>
</dbReference>
<dbReference type="RefSeq" id="WP_170200935.1">
    <property type="nucleotide sequence ID" value="NZ_BAAAEW010000023.1"/>
</dbReference>
<evidence type="ECO:0000259" key="4">
    <source>
        <dbReference type="PROSITE" id="PS51186"/>
    </source>
</evidence>
<evidence type="ECO:0000256" key="3">
    <source>
        <dbReference type="ARBA" id="ARBA00038502"/>
    </source>
</evidence>
<protein>
    <submittedName>
        <fullName evidence="5">GNAT family N-acetyltransferase</fullName>
    </submittedName>
</protein>
<evidence type="ECO:0000313" key="5">
    <source>
        <dbReference type="EMBL" id="GAA0757246.1"/>
    </source>
</evidence>
<accession>A0ABP3VEY3</accession>
<dbReference type="InterPro" id="IPR000182">
    <property type="entry name" value="GNAT_dom"/>
</dbReference>
<sequence length="204" mass="22362">MLLSAAKTILTTPRLLLTAGDPALADAVAEFYQRNRAHFAPWDPPTPEVFFTAEAQAARIQEGLSAFSAGQGFRYWVLPREAPTQVIGSVNFNQVARGAFHSCMLGYALDEASQGSGLMHEALQAGLAEMFSARVNLHRVQAAVRPENKPSLSVLARLGFEVEGLSRDYLFIDGAWRDHFVHALRNPAFQRPSDWPLALPESSA</sequence>
<dbReference type="PANTHER" id="PTHR43792">
    <property type="entry name" value="GNAT FAMILY, PUTATIVE (AFU_ORTHOLOGUE AFUA_3G00765)-RELATED-RELATED"/>
    <property type="match status" value="1"/>
</dbReference>